<dbReference type="EMBL" id="GBXM01091540">
    <property type="protein sequence ID" value="JAH17037.1"/>
    <property type="molecule type" value="Transcribed_RNA"/>
</dbReference>
<proteinExistence type="predicted"/>
<name>A0A0E9QKJ7_ANGAN</name>
<protein>
    <submittedName>
        <fullName evidence="1">Uncharacterized protein</fullName>
    </submittedName>
</protein>
<dbReference type="AlphaFoldDB" id="A0A0E9QKJ7"/>
<sequence length="32" mass="3703">MASPSYTSNSKHLKVETINTVDLTPRVYFFKQ</sequence>
<evidence type="ECO:0000313" key="1">
    <source>
        <dbReference type="EMBL" id="JAH17037.1"/>
    </source>
</evidence>
<reference evidence="1" key="2">
    <citation type="journal article" date="2015" name="Fish Shellfish Immunol.">
        <title>Early steps in the European eel (Anguilla anguilla)-Vibrio vulnificus interaction in the gills: Role of the RtxA13 toxin.</title>
        <authorList>
            <person name="Callol A."/>
            <person name="Pajuelo D."/>
            <person name="Ebbesson L."/>
            <person name="Teles M."/>
            <person name="MacKenzie S."/>
            <person name="Amaro C."/>
        </authorList>
    </citation>
    <scope>NUCLEOTIDE SEQUENCE</scope>
</reference>
<accession>A0A0E9QKJ7</accession>
<organism evidence="1">
    <name type="scientific">Anguilla anguilla</name>
    <name type="common">European freshwater eel</name>
    <name type="synonym">Muraena anguilla</name>
    <dbReference type="NCBI Taxonomy" id="7936"/>
    <lineage>
        <taxon>Eukaryota</taxon>
        <taxon>Metazoa</taxon>
        <taxon>Chordata</taxon>
        <taxon>Craniata</taxon>
        <taxon>Vertebrata</taxon>
        <taxon>Euteleostomi</taxon>
        <taxon>Actinopterygii</taxon>
        <taxon>Neopterygii</taxon>
        <taxon>Teleostei</taxon>
        <taxon>Anguilliformes</taxon>
        <taxon>Anguillidae</taxon>
        <taxon>Anguilla</taxon>
    </lineage>
</organism>
<reference evidence="1" key="1">
    <citation type="submission" date="2014-11" db="EMBL/GenBank/DDBJ databases">
        <authorList>
            <person name="Amaro Gonzalez C."/>
        </authorList>
    </citation>
    <scope>NUCLEOTIDE SEQUENCE</scope>
</reference>